<feature type="compositionally biased region" description="Polar residues" evidence="1">
    <location>
        <begin position="85"/>
        <end position="102"/>
    </location>
</feature>
<feature type="region of interest" description="Disordered" evidence="1">
    <location>
        <begin position="83"/>
        <end position="312"/>
    </location>
</feature>
<evidence type="ECO:0000313" key="3">
    <source>
        <dbReference type="Proteomes" id="UP000193144"/>
    </source>
</evidence>
<feature type="compositionally biased region" description="Basic and acidic residues" evidence="1">
    <location>
        <begin position="435"/>
        <end position="451"/>
    </location>
</feature>
<accession>A0A1Y2A5M8</accession>
<feature type="compositionally biased region" description="Low complexity" evidence="1">
    <location>
        <begin position="299"/>
        <end position="312"/>
    </location>
</feature>
<gene>
    <name evidence="2" type="ORF">BCR34DRAFT_554934</name>
</gene>
<feature type="region of interest" description="Disordered" evidence="1">
    <location>
        <begin position="340"/>
        <end position="459"/>
    </location>
</feature>
<feature type="compositionally biased region" description="Polar residues" evidence="1">
    <location>
        <begin position="259"/>
        <end position="286"/>
    </location>
</feature>
<name>A0A1Y2A5M8_9PLEO</name>
<reference evidence="2 3" key="1">
    <citation type="submission" date="2016-07" db="EMBL/GenBank/DDBJ databases">
        <title>Pervasive Adenine N6-methylation of Active Genes in Fungi.</title>
        <authorList>
            <consortium name="DOE Joint Genome Institute"/>
            <person name="Mondo S.J."/>
            <person name="Dannebaum R.O."/>
            <person name="Kuo R.C."/>
            <person name="Labutti K."/>
            <person name="Haridas S."/>
            <person name="Kuo A."/>
            <person name="Salamov A."/>
            <person name="Ahrendt S.R."/>
            <person name="Lipzen A."/>
            <person name="Sullivan W."/>
            <person name="Andreopoulos W.B."/>
            <person name="Clum A."/>
            <person name="Lindquist E."/>
            <person name="Daum C."/>
            <person name="Ramamoorthy G.K."/>
            <person name="Gryganskyi A."/>
            <person name="Culley D."/>
            <person name="Magnuson J.K."/>
            <person name="James T.Y."/>
            <person name="O'Malley M.A."/>
            <person name="Stajich J.E."/>
            <person name="Spatafora J.W."/>
            <person name="Visel A."/>
            <person name="Grigoriev I.V."/>
        </authorList>
    </citation>
    <scope>NUCLEOTIDE SEQUENCE [LARGE SCALE GENOMIC DNA]</scope>
    <source>
        <strain evidence="2 3">CBS 115471</strain>
    </source>
</reference>
<comment type="caution">
    <text evidence="2">The sequence shown here is derived from an EMBL/GenBank/DDBJ whole genome shotgun (WGS) entry which is preliminary data.</text>
</comment>
<evidence type="ECO:0000256" key="1">
    <source>
        <dbReference type="SAM" id="MobiDB-lite"/>
    </source>
</evidence>
<evidence type="ECO:0000313" key="2">
    <source>
        <dbReference type="EMBL" id="ORY17816.1"/>
    </source>
</evidence>
<feature type="compositionally biased region" description="Polar residues" evidence="1">
    <location>
        <begin position="346"/>
        <end position="361"/>
    </location>
</feature>
<sequence length="459" mass="50474">MDRYGDLLDGLEAVLRPSHGITESDKREMLRVLKTFRVEIPSYPPPAPFKSFNPRTHSGYGPPVALDRGFYFPHSHPDYNKFYGGTTSRANASTSPPSSPLSDENRKIYRSSAPSPPPPAPRRNALPKISPTPREIQYTDVYGRPISPDVVAKFHNEAPKPKTVNSETDEGGTARTKPWSPSPKSFVHPNDGPGGIKTAEEKYGKTDAPNGEDTEQKVAVKDAKRDNKEKKEVKRNDRGKNVTMKDTPDSPNEGKDNSKTTQESATSQDSHAVTQNSRTQDSQTQGFPKAAANIKQKRAALPTTPTLTATAQAQPITAPWLSASSTTLDPDMIWQRRTEDEATINKGLQSGSPFASASTGASFCHPFGQDDVDEDTDEDTEGEEEEDCTLRTIQSTQPAQESPPTGSLLRKRGRNFGEDEDEDEDDDEADAGDAETTKEACRSTSHGEDRKQNKRFKRE</sequence>
<feature type="compositionally biased region" description="Basic and acidic residues" evidence="1">
    <location>
        <begin position="214"/>
        <end position="240"/>
    </location>
</feature>
<proteinExistence type="predicted"/>
<feature type="compositionally biased region" description="Acidic residues" evidence="1">
    <location>
        <begin position="370"/>
        <end position="387"/>
    </location>
</feature>
<feature type="compositionally biased region" description="Polar residues" evidence="1">
    <location>
        <begin position="391"/>
        <end position="405"/>
    </location>
</feature>
<feature type="compositionally biased region" description="Acidic residues" evidence="1">
    <location>
        <begin position="418"/>
        <end position="433"/>
    </location>
</feature>
<protein>
    <submittedName>
        <fullName evidence="2">Uncharacterized protein</fullName>
    </submittedName>
</protein>
<dbReference type="AlphaFoldDB" id="A0A1Y2A5M8"/>
<dbReference type="Proteomes" id="UP000193144">
    <property type="component" value="Unassembled WGS sequence"/>
</dbReference>
<keyword evidence="3" id="KW-1185">Reference proteome</keyword>
<dbReference type="EMBL" id="MCFA01000010">
    <property type="protein sequence ID" value="ORY17816.1"/>
    <property type="molecule type" value="Genomic_DNA"/>
</dbReference>
<feature type="compositionally biased region" description="Basic and acidic residues" evidence="1">
    <location>
        <begin position="246"/>
        <end position="258"/>
    </location>
</feature>
<organism evidence="2 3">
    <name type="scientific">Clohesyomyces aquaticus</name>
    <dbReference type="NCBI Taxonomy" id="1231657"/>
    <lineage>
        <taxon>Eukaryota</taxon>
        <taxon>Fungi</taxon>
        <taxon>Dikarya</taxon>
        <taxon>Ascomycota</taxon>
        <taxon>Pezizomycotina</taxon>
        <taxon>Dothideomycetes</taxon>
        <taxon>Pleosporomycetidae</taxon>
        <taxon>Pleosporales</taxon>
        <taxon>Lindgomycetaceae</taxon>
        <taxon>Clohesyomyces</taxon>
    </lineage>
</organism>